<dbReference type="PRINTS" id="PR02011">
    <property type="entry name" value="RCMTNCL1"/>
</dbReference>
<evidence type="ECO:0000256" key="9">
    <source>
        <dbReference type="ARBA" id="ARBA00023242"/>
    </source>
</evidence>
<feature type="active site" description="Nucleophile" evidence="10">
    <location>
        <position position="324"/>
    </location>
</feature>
<organism evidence="13 14">
    <name type="scientific">Candida oxycetoniae</name>
    <dbReference type="NCBI Taxonomy" id="497107"/>
    <lineage>
        <taxon>Eukaryota</taxon>
        <taxon>Fungi</taxon>
        <taxon>Dikarya</taxon>
        <taxon>Ascomycota</taxon>
        <taxon>Saccharomycotina</taxon>
        <taxon>Pichiomycetes</taxon>
        <taxon>Debaryomycetaceae</taxon>
        <taxon>Candida/Lodderomyces clade</taxon>
        <taxon>Candida</taxon>
    </lineage>
</organism>
<evidence type="ECO:0000256" key="10">
    <source>
        <dbReference type="PROSITE-ProRule" id="PRU01023"/>
    </source>
</evidence>
<gene>
    <name evidence="13" type="ORF">KGF56_002615</name>
</gene>
<dbReference type="RefSeq" id="XP_049180315.1">
    <property type="nucleotide sequence ID" value="XM_049323864.1"/>
</dbReference>
<accession>A0AAI9SXA8</accession>
<keyword evidence="6 10" id="KW-0949">S-adenosyl-L-methionine</keyword>
<keyword evidence="8 10" id="KW-0694">RNA-binding</keyword>
<dbReference type="AlphaFoldDB" id="A0AAI9SXA8"/>
<dbReference type="Proteomes" id="UP001202479">
    <property type="component" value="Unassembled WGS sequence"/>
</dbReference>
<keyword evidence="7" id="KW-0819">tRNA processing</keyword>
<dbReference type="InterPro" id="IPR057286">
    <property type="entry name" value="PUA_NSUN2"/>
</dbReference>
<proteinExistence type="inferred from homology"/>
<evidence type="ECO:0000259" key="12">
    <source>
        <dbReference type="PROSITE" id="PS51686"/>
    </source>
</evidence>
<dbReference type="InterPro" id="IPR023267">
    <property type="entry name" value="RCMT"/>
</dbReference>
<dbReference type="GeneID" id="73380232"/>
<evidence type="ECO:0000256" key="1">
    <source>
        <dbReference type="ARBA" id="ARBA00004123"/>
    </source>
</evidence>
<dbReference type="GO" id="GO:0005737">
    <property type="term" value="C:cytoplasm"/>
    <property type="evidence" value="ECO:0007669"/>
    <property type="project" value="TreeGrafter"/>
</dbReference>
<dbReference type="Pfam" id="PF25376">
    <property type="entry name" value="Pre-PUA_NSUN2"/>
    <property type="match status" value="1"/>
</dbReference>
<sequence length="753" mass="85840">MPIRSFSIGANTSIFKMPKRTFKKKHAKGKGFDKRQSKNSQESWSDAPRENEVWETYYKTMNIIPQSEWDDFKKACQSNLPMTFRITGNRKHAEEIRNIFLNRHVSKLEGQTFEGIDITPKNIEFYPDKLGWQIDVSKQVIKKQKDFAKTQRFLVLETEVGNISRQEAVSMIPPLLLKVKPEHYVLDMCAAPGSKTAQLVEALHANDETALPTGFVLANDSDYKRSHMLVHQVKRLNSPNFLVVNHDAQLFPRIHLNGRREHLKFDRILCDVPCSGDGTMRKNINVWRDFRVGNALGLHPLQFNILNRGIQLLKPGGRLVYSTCSLSPIENEAVVAEALRKWGKKVKLVDVDQELPGLKRCKGLTDWKVFGKDMEIKERGQTELPNSMFPPTEDEIKEFHLENCVRVYPHLQNTGGFFITVFEKVDHESNKRGGEESEFDVESGSKRQKTTQNDLETAESTPQPNTASTATTTTEEQPIYKKQKLPRDANEEPFIFLSPDNPKLAECFPFYDFSSSFNRDCTLVRNATGEPLRTVYYTSPMIKEILTIKDQKLKLVHGGIKLFVAQRSDIGTCPWRIQTEALHTVEHFIGDKRRLRCNLKLLEYLFTNGFPKIEEVRESGIDSEFSKNLDTKEEGCLFLEVERRGEGLENLFLPIWKGKSNINLMVSKKDTHELLSRVFDIETSAKDAGKEFAHQQKVEAAKKAREEADSKGGQDSAENEVEDEIVEKATLAGAENEVEDEIVEKATLAGAEN</sequence>
<dbReference type="InterPro" id="IPR049560">
    <property type="entry name" value="MeTrfase_RsmB-F_NOP2_cat"/>
</dbReference>
<evidence type="ECO:0000256" key="2">
    <source>
        <dbReference type="ARBA" id="ARBA00007494"/>
    </source>
</evidence>
<dbReference type="InterPro" id="IPR018314">
    <property type="entry name" value="RsmB/NOL1/NOP2-like_CS"/>
</dbReference>
<dbReference type="Pfam" id="PF01189">
    <property type="entry name" value="Methyltr_RsmB-F"/>
    <property type="match status" value="1"/>
</dbReference>
<feature type="binding site" evidence="10">
    <location>
        <begin position="189"/>
        <end position="195"/>
    </location>
    <ligand>
        <name>S-adenosyl-L-methionine</name>
        <dbReference type="ChEBI" id="CHEBI:59789"/>
    </ligand>
</feature>
<evidence type="ECO:0000256" key="11">
    <source>
        <dbReference type="SAM" id="MobiDB-lite"/>
    </source>
</evidence>
<evidence type="ECO:0000313" key="13">
    <source>
        <dbReference type="EMBL" id="KAI3404570.2"/>
    </source>
</evidence>
<feature type="compositionally biased region" description="Basic and acidic residues" evidence="11">
    <location>
        <begin position="690"/>
        <end position="712"/>
    </location>
</feature>
<dbReference type="GO" id="GO:0000049">
    <property type="term" value="F:tRNA binding"/>
    <property type="evidence" value="ECO:0007669"/>
    <property type="project" value="UniProtKB-KW"/>
</dbReference>
<keyword evidence="9" id="KW-0539">Nucleus</keyword>
<dbReference type="GO" id="GO:0030488">
    <property type="term" value="P:tRNA methylation"/>
    <property type="evidence" value="ECO:0007669"/>
    <property type="project" value="UniProtKB-ARBA"/>
</dbReference>
<dbReference type="InterPro" id="IPR023270">
    <property type="entry name" value="RCMT_NCL1"/>
</dbReference>
<evidence type="ECO:0000256" key="3">
    <source>
        <dbReference type="ARBA" id="ARBA00022555"/>
    </source>
</evidence>
<feature type="binding site" evidence="10">
    <location>
        <position position="271"/>
    </location>
    <ligand>
        <name>S-adenosyl-L-methionine</name>
        <dbReference type="ChEBI" id="CHEBI:59789"/>
    </ligand>
</feature>
<dbReference type="Pfam" id="PF25378">
    <property type="entry name" value="PUA_NSUN2"/>
    <property type="match status" value="1"/>
</dbReference>
<dbReference type="GO" id="GO:0005634">
    <property type="term" value="C:nucleus"/>
    <property type="evidence" value="ECO:0007669"/>
    <property type="project" value="UniProtKB-SubCell"/>
</dbReference>
<evidence type="ECO:0000256" key="4">
    <source>
        <dbReference type="ARBA" id="ARBA00022603"/>
    </source>
</evidence>
<comment type="caution">
    <text evidence="13">The sequence shown here is derived from an EMBL/GenBank/DDBJ whole genome shotgun (WGS) entry which is preliminary data.</text>
</comment>
<dbReference type="EMBL" id="JAHUZD010000093">
    <property type="protein sequence ID" value="KAI3404570.2"/>
    <property type="molecule type" value="Genomic_DNA"/>
</dbReference>
<feature type="binding site" evidence="10">
    <location>
        <position position="220"/>
    </location>
    <ligand>
        <name>S-adenosyl-L-methionine</name>
        <dbReference type="ChEBI" id="CHEBI:59789"/>
    </ligand>
</feature>
<dbReference type="InterPro" id="IPR057285">
    <property type="entry name" value="Pre-PUA_NSUN2"/>
</dbReference>
<dbReference type="PANTHER" id="PTHR22808:SF1">
    <property type="entry name" value="RNA CYTOSINE-C(5)-METHYLTRANSFERASE NSUN2-RELATED"/>
    <property type="match status" value="1"/>
</dbReference>
<dbReference type="PROSITE" id="PS01153">
    <property type="entry name" value="NOL1_NOP2_SUN"/>
    <property type="match status" value="1"/>
</dbReference>
<dbReference type="PANTHER" id="PTHR22808">
    <property type="entry name" value="NCL1 YEAST -RELATED NOL1/NOP2/FMU SUN DOMAIN-CONTAINING"/>
    <property type="match status" value="1"/>
</dbReference>
<dbReference type="PRINTS" id="PR02008">
    <property type="entry name" value="RCMTFAMILY"/>
</dbReference>
<reference evidence="13" key="1">
    <citation type="journal article" date="2022" name="DNA Res.">
        <title>Genome analysis of five recently described species of the CUG-Ser clade uncovers Candida theae as a new hybrid lineage with pathogenic potential in the Candida parapsilosis species complex.</title>
        <authorList>
            <person name="Mixao V."/>
            <person name="Del Olmo V."/>
            <person name="Hegedusova E."/>
            <person name="Saus E."/>
            <person name="Pryszcz L."/>
            <person name="Cillingova A."/>
            <person name="Nosek J."/>
            <person name="Gabaldon T."/>
        </authorList>
    </citation>
    <scope>NUCLEOTIDE SEQUENCE</scope>
    <source>
        <strain evidence="13">CBS 10844</strain>
    </source>
</reference>
<evidence type="ECO:0000256" key="6">
    <source>
        <dbReference type="ARBA" id="ARBA00022691"/>
    </source>
</evidence>
<feature type="region of interest" description="Disordered" evidence="11">
    <location>
        <begin position="690"/>
        <end position="724"/>
    </location>
</feature>
<dbReference type="Gene3D" id="3.40.50.150">
    <property type="entry name" value="Vaccinia Virus protein VP39"/>
    <property type="match status" value="1"/>
</dbReference>
<feature type="region of interest" description="Disordered" evidence="11">
    <location>
        <begin position="19"/>
        <end position="47"/>
    </location>
</feature>
<evidence type="ECO:0000313" key="14">
    <source>
        <dbReference type="Proteomes" id="UP001202479"/>
    </source>
</evidence>
<name>A0AAI9SXA8_9ASCO</name>
<keyword evidence="5 10" id="KW-0808">Transferase</keyword>
<feature type="binding site" evidence="10">
    <location>
        <position position="247"/>
    </location>
    <ligand>
        <name>S-adenosyl-L-methionine</name>
        <dbReference type="ChEBI" id="CHEBI:59789"/>
    </ligand>
</feature>
<evidence type="ECO:0000256" key="5">
    <source>
        <dbReference type="ARBA" id="ARBA00022679"/>
    </source>
</evidence>
<comment type="similarity">
    <text evidence="2 10">Belongs to the class I-like SAM-binding methyltransferase superfamily. RsmB/NOP family.</text>
</comment>
<keyword evidence="3" id="KW-0820">tRNA-binding</keyword>
<comment type="subcellular location">
    <subcellularLocation>
        <location evidence="1">Nucleus</location>
    </subcellularLocation>
</comment>
<feature type="region of interest" description="Disordered" evidence="11">
    <location>
        <begin position="429"/>
        <end position="486"/>
    </location>
</feature>
<dbReference type="GO" id="GO:0016428">
    <property type="term" value="F:tRNA (cytidine-5-)-methyltransferase activity"/>
    <property type="evidence" value="ECO:0007669"/>
    <property type="project" value="InterPro"/>
</dbReference>
<dbReference type="SUPFAM" id="SSF53335">
    <property type="entry name" value="S-adenosyl-L-methionine-dependent methyltransferases"/>
    <property type="match status" value="1"/>
</dbReference>
<keyword evidence="14" id="KW-1185">Reference proteome</keyword>
<evidence type="ECO:0000256" key="7">
    <source>
        <dbReference type="ARBA" id="ARBA00022694"/>
    </source>
</evidence>
<dbReference type="CDD" id="cd02440">
    <property type="entry name" value="AdoMet_MTases"/>
    <property type="match status" value="1"/>
</dbReference>
<protein>
    <submittedName>
        <fullName evidence="13">NCL1</fullName>
    </submittedName>
</protein>
<dbReference type="InterPro" id="IPR029063">
    <property type="entry name" value="SAM-dependent_MTases_sf"/>
</dbReference>
<keyword evidence="4 10" id="KW-0489">Methyltransferase</keyword>
<dbReference type="InterPro" id="IPR001678">
    <property type="entry name" value="MeTrfase_RsmB-F_NOP2_dom"/>
</dbReference>
<dbReference type="PROSITE" id="PS51686">
    <property type="entry name" value="SAM_MT_RSMB_NOP"/>
    <property type="match status" value="1"/>
</dbReference>
<evidence type="ECO:0000256" key="8">
    <source>
        <dbReference type="ARBA" id="ARBA00022884"/>
    </source>
</evidence>
<feature type="domain" description="SAM-dependent MTase RsmB/NOP-type" evidence="12">
    <location>
        <begin position="72"/>
        <end position="425"/>
    </location>
</feature>
<feature type="compositionally biased region" description="Basic residues" evidence="11">
    <location>
        <begin position="19"/>
        <end position="29"/>
    </location>
</feature>
<feature type="compositionally biased region" description="Polar residues" evidence="11">
    <location>
        <begin position="450"/>
        <end position="459"/>
    </location>
</feature>
<feature type="compositionally biased region" description="Low complexity" evidence="11">
    <location>
        <begin position="460"/>
        <end position="477"/>
    </location>
</feature>